<evidence type="ECO:0000313" key="12">
    <source>
        <dbReference type="EMBL" id="ALM13768.1"/>
    </source>
</evidence>
<dbReference type="PANTHER" id="PTHR45436:SF5">
    <property type="entry name" value="SENSOR HISTIDINE KINASE TRCS"/>
    <property type="match status" value="1"/>
</dbReference>
<dbReference type="FunFam" id="3.30.565.10:FF:000006">
    <property type="entry name" value="Sensor histidine kinase WalK"/>
    <property type="match status" value="1"/>
</dbReference>
<organism evidence="12 13">
    <name type="scientific">Candidatus Peribacter riflensis</name>
    <dbReference type="NCBI Taxonomy" id="1735162"/>
    <lineage>
        <taxon>Bacteria</taxon>
        <taxon>Candidatus Peregrinibacteriota</taxon>
        <taxon>Candidatus Peribacteria</taxon>
        <taxon>Candidatus Peribacterales</taxon>
        <taxon>Candidatus Peribacteraceae</taxon>
        <taxon>Candidatus Peribacter</taxon>
    </lineage>
</organism>
<accession>A0A0S1SX11</accession>
<reference evidence="12 13" key="2">
    <citation type="journal article" date="2016" name="PeerJ">
        <title>Analysis of five complete genome sequences for members of the class Peribacteria in the recently recognized Peregrinibacteria bacterial phylum.</title>
        <authorList>
            <person name="Anantharaman K."/>
            <person name="Brown C.T."/>
            <person name="Burstein D."/>
            <person name="Castelle C.J."/>
            <person name="Probst A.J."/>
            <person name="Thomas B.C."/>
            <person name="Williams K.H."/>
            <person name="Banfield J.F."/>
        </authorList>
    </citation>
    <scope>NUCLEOTIDE SEQUENCE [LARGE SCALE GENOMIC DNA]</scope>
    <source>
        <strain evidence="12">RIFOXYD1_FULL_PER-ii_59_16</strain>
    </source>
</reference>
<name>A0A0S1SQC1_9BACT</name>
<dbReference type="AlphaFoldDB" id="A0A0S1SQC1"/>
<evidence type="ECO:0000256" key="7">
    <source>
        <dbReference type="ARBA" id="ARBA00022777"/>
    </source>
</evidence>
<proteinExistence type="predicted"/>
<dbReference type="InterPro" id="IPR003594">
    <property type="entry name" value="HATPase_dom"/>
</dbReference>
<dbReference type="PROSITE" id="PS50109">
    <property type="entry name" value="HIS_KIN"/>
    <property type="match status" value="1"/>
</dbReference>
<dbReference type="KEGG" id="prf:PeribacterA2_1107"/>
<dbReference type="EC" id="2.7.13.3" evidence="3"/>
<keyword evidence="7 12" id="KW-0418">Kinase</keyword>
<feature type="domain" description="Histidine kinase" evidence="11">
    <location>
        <begin position="192"/>
        <end position="397"/>
    </location>
</feature>
<evidence type="ECO:0000313" key="13">
    <source>
        <dbReference type="Proteomes" id="UP000069135"/>
    </source>
</evidence>
<dbReference type="PRINTS" id="PR00344">
    <property type="entry name" value="BCTRLSENSOR"/>
</dbReference>
<dbReference type="Proteomes" id="UP000069135">
    <property type="component" value="Chromosome"/>
</dbReference>
<evidence type="ECO:0000259" key="11">
    <source>
        <dbReference type="PROSITE" id="PS50109"/>
    </source>
</evidence>
<evidence type="ECO:0000256" key="9">
    <source>
        <dbReference type="ARBA" id="ARBA00023136"/>
    </source>
</evidence>
<dbReference type="InterPro" id="IPR036097">
    <property type="entry name" value="HisK_dim/P_sf"/>
</dbReference>
<dbReference type="SUPFAM" id="SSF55874">
    <property type="entry name" value="ATPase domain of HSP90 chaperone/DNA topoisomerase II/histidine kinase"/>
    <property type="match status" value="1"/>
</dbReference>
<evidence type="ECO:0000256" key="2">
    <source>
        <dbReference type="ARBA" id="ARBA00004370"/>
    </source>
</evidence>
<sequence>MHHAANFRHISTRIALQFMGFVFLLFLINGSLFLMADFGNVRRMARGRLLREAQMILSQAPGMLQGKPLSVPPPLAERIRILDADGRLMHAGSLFADVPALTTEGYSTIEVREESYTVLTIPLTVDGRVRGFAQVAGMEHLPARDLPIRWGLYFLVSILVSALTFVVGLFFARRSLKPAEQMMERLEQFTQDASHELRTPLAALSSSLDLALKNGEHREGILSAKEDLKQVTVLVERLLELARLDTFIHEDNPVDLSELVAQSTERMRSLAAGRRVAIEQHIDQGVTVRGDAVLLRQALENLLSNAIKFSKPSGGDIRVRLTSKTLSIEDAGVGIDASALPHIFDRFYQAEQSRAMGGFGLGLALVKRIVELHGWTVEARSTHGEGATFTMHFGSQTHAPRS</sequence>
<comment type="catalytic activity">
    <reaction evidence="1">
        <text>ATP + protein L-histidine = ADP + protein N-phospho-L-histidine.</text>
        <dbReference type="EC" id="2.7.13.3"/>
    </reaction>
</comment>
<reference evidence="13" key="1">
    <citation type="submission" date="2015-10" db="EMBL/GenBank/DDBJ databases">
        <title>Analysis of five complete genome sequences for members of the class Peribacteria in the recently recognized Peregrinibacteria bacterial phylum.</title>
        <authorList>
            <person name="Anantharaman K."/>
            <person name="Brown C.T."/>
            <person name="Burstein D."/>
            <person name="Castelle C.J."/>
            <person name="Probst A.J."/>
            <person name="Thomas B.C."/>
            <person name="Williams K.H."/>
            <person name="Banfield J.F."/>
        </authorList>
    </citation>
    <scope>NUCLEOTIDE SEQUENCE [LARGE SCALE GENOMIC DNA]</scope>
</reference>
<dbReference type="InterPro" id="IPR003661">
    <property type="entry name" value="HisK_dim/P_dom"/>
</dbReference>
<dbReference type="InterPro" id="IPR004358">
    <property type="entry name" value="Sig_transdc_His_kin-like_C"/>
</dbReference>
<evidence type="ECO:0000256" key="3">
    <source>
        <dbReference type="ARBA" id="ARBA00012438"/>
    </source>
</evidence>
<dbReference type="Pfam" id="PF02518">
    <property type="entry name" value="HATPase_c"/>
    <property type="match status" value="1"/>
</dbReference>
<feature type="transmembrane region" description="Helical" evidence="10">
    <location>
        <begin position="150"/>
        <end position="172"/>
    </location>
</feature>
<protein>
    <recommendedName>
        <fullName evidence="3">histidine kinase</fullName>
        <ecNumber evidence="3">2.7.13.3</ecNumber>
    </recommendedName>
</protein>
<accession>A0A0S1SRW8</accession>
<dbReference type="PANTHER" id="PTHR45436">
    <property type="entry name" value="SENSOR HISTIDINE KINASE YKOH"/>
    <property type="match status" value="1"/>
</dbReference>
<keyword evidence="5" id="KW-0808">Transferase</keyword>
<evidence type="ECO:0000256" key="6">
    <source>
        <dbReference type="ARBA" id="ARBA00022692"/>
    </source>
</evidence>
<accession>A0A0S1SQC1</accession>
<keyword evidence="4" id="KW-0597">Phosphoprotein</keyword>
<dbReference type="STRING" id="1735162.PeribacterB2_1109"/>
<dbReference type="Gene3D" id="3.30.565.10">
    <property type="entry name" value="Histidine kinase-like ATPase, C-terminal domain"/>
    <property type="match status" value="1"/>
</dbReference>
<gene>
    <name evidence="12" type="ORF">PeribacterD1_1107</name>
</gene>
<dbReference type="InterPro" id="IPR050428">
    <property type="entry name" value="TCS_sensor_his_kinase"/>
</dbReference>
<accession>A0A0S1STJ6</accession>
<dbReference type="Gene3D" id="1.10.287.130">
    <property type="match status" value="1"/>
</dbReference>
<dbReference type="SMART" id="SM00388">
    <property type="entry name" value="HisKA"/>
    <property type="match status" value="1"/>
</dbReference>
<dbReference type="GO" id="GO:0000155">
    <property type="term" value="F:phosphorelay sensor kinase activity"/>
    <property type="evidence" value="ECO:0007669"/>
    <property type="project" value="InterPro"/>
</dbReference>
<keyword evidence="6 10" id="KW-0812">Transmembrane</keyword>
<evidence type="ECO:0000256" key="1">
    <source>
        <dbReference type="ARBA" id="ARBA00000085"/>
    </source>
</evidence>
<feature type="transmembrane region" description="Helical" evidence="10">
    <location>
        <begin position="14"/>
        <end position="36"/>
    </location>
</feature>
<evidence type="ECO:0000256" key="8">
    <source>
        <dbReference type="ARBA" id="ARBA00022989"/>
    </source>
</evidence>
<comment type="subcellular location">
    <subcellularLocation>
        <location evidence="2">Membrane</location>
    </subcellularLocation>
</comment>
<dbReference type="EMBL" id="CP013065">
    <property type="protein sequence ID" value="ALM13768.1"/>
    <property type="molecule type" value="Genomic_DNA"/>
</dbReference>
<dbReference type="CDD" id="cd00075">
    <property type="entry name" value="HATPase"/>
    <property type="match status" value="1"/>
</dbReference>
<accession>A0A0S1SJE8</accession>
<dbReference type="SUPFAM" id="SSF47384">
    <property type="entry name" value="Homodimeric domain of signal transducing histidine kinase"/>
    <property type="match status" value="1"/>
</dbReference>
<keyword evidence="8 10" id="KW-1133">Transmembrane helix</keyword>
<dbReference type="Pfam" id="PF00512">
    <property type="entry name" value="HisKA"/>
    <property type="match status" value="1"/>
</dbReference>
<dbReference type="GO" id="GO:0005886">
    <property type="term" value="C:plasma membrane"/>
    <property type="evidence" value="ECO:0007669"/>
    <property type="project" value="TreeGrafter"/>
</dbReference>
<dbReference type="InterPro" id="IPR005467">
    <property type="entry name" value="His_kinase_dom"/>
</dbReference>
<evidence type="ECO:0000256" key="5">
    <source>
        <dbReference type="ARBA" id="ARBA00022679"/>
    </source>
</evidence>
<dbReference type="SMART" id="SM00387">
    <property type="entry name" value="HATPase_c"/>
    <property type="match status" value="1"/>
</dbReference>
<dbReference type="CDD" id="cd00082">
    <property type="entry name" value="HisKA"/>
    <property type="match status" value="1"/>
</dbReference>
<evidence type="ECO:0000256" key="4">
    <source>
        <dbReference type="ARBA" id="ARBA00022553"/>
    </source>
</evidence>
<keyword evidence="9 10" id="KW-0472">Membrane</keyword>
<dbReference type="InterPro" id="IPR036890">
    <property type="entry name" value="HATPase_C_sf"/>
</dbReference>
<evidence type="ECO:0000256" key="10">
    <source>
        <dbReference type="SAM" id="Phobius"/>
    </source>
</evidence>